<evidence type="ECO:0000256" key="2">
    <source>
        <dbReference type="ARBA" id="ARBA00022475"/>
    </source>
</evidence>
<evidence type="ECO:0000256" key="5">
    <source>
        <dbReference type="ARBA" id="ARBA00022801"/>
    </source>
</evidence>
<comment type="caution">
    <text evidence="10">The sequence shown here is derived from an EMBL/GenBank/DDBJ whole genome shotgun (WGS) entry which is preliminary data.</text>
</comment>
<keyword evidence="6 8" id="KW-1133">Transmembrane helix</keyword>
<reference evidence="10" key="1">
    <citation type="submission" date="2020-09" db="EMBL/GenBank/DDBJ databases">
        <title>A novel bacterium of genus Neiella, isolated from South China Sea.</title>
        <authorList>
            <person name="Huang H."/>
            <person name="Mo K."/>
            <person name="Hu Y."/>
        </authorList>
    </citation>
    <scope>NUCLEOTIDE SEQUENCE</scope>
    <source>
        <strain evidence="10">HB171785</strain>
    </source>
</reference>
<feature type="transmembrane region" description="Helical" evidence="8">
    <location>
        <begin position="12"/>
        <end position="35"/>
    </location>
</feature>
<name>A0A8J6QJY0_9GAMM</name>
<evidence type="ECO:0000256" key="8">
    <source>
        <dbReference type="SAM" id="Phobius"/>
    </source>
</evidence>
<dbReference type="AlphaFoldDB" id="A0A8J6QJY0"/>
<dbReference type="RefSeq" id="WP_191145604.1">
    <property type="nucleotide sequence ID" value="NZ_JACXAF010000019.1"/>
</dbReference>
<evidence type="ECO:0000256" key="3">
    <source>
        <dbReference type="ARBA" id="ARBA00022670"/>
    </source>
</evidence>
<comment type="subcellular location">
    <subcellularLocation>
        <location evidence="1">Cell membrane</location>
        <topology evidence="1">Multi-pass membrane protein</topology>
    </subcellularLocation>
</comment>
<evidence type="ECO:0000256" key="7">
    <source>
        <dbReference type="ARBA" id="ARBA00023136"/>
    </source>
</evidence>
<keyword evidence="5 10" id="KW-0378">Hydrolase</keyword>
<dbReference type="GO" id="GO:0005886">
    <property type="term" value="C:plasma membrane"/>
    <property type="evidence" value="ECO:0007669"/>
    <property type="project" value="UniProtKB-SubCell"/>
</dbReference>
<protein>
    <submittedName>
        <fullName evidence="10">Exosortase A</fullName>
        <ecNumber evidence="10">3.4.22.-</ecNumber>
    </submittedName>
</protein>
<gene>
    <name evidence="10" type="primary">xrtA</name>
    <name evidence="10" type="ORF">IC617_13940</name>
</gene>
<dbReference type="GO" id="GO:0006508">
    <property type="term" value="P:proteolysis"/>
    <property type="evidence" value="ECO:0007669"/>
    <property type="project" value="UniProtKB-KW"/>
</dbReference>
<keyword evidence="11" id="KW-1185">Reference proteome</keyword>
<keyword evidence="4 8" id="KW-0812">Transmembrane</keyword>
<feature type="transmembrane region" description="Helical" evidence="8">
    <location>
        <begin position="41"/>
        <end position="57"/>
    </location>
</feature>
<dbReference type="InterPro" id="IPR019127">
    <property type="entry name" value="Exosortase"/>
</dbReference>
<dbReference type="NCBIfam" id="TIGR04178">
    <property type="entry name" value="exo_archaeo"/>
    <property type="match status" value="1"/>
</dbReference>
<proteinExistence type="predicted"/>
<dbReference type="EC" id="3.4.22.-" evidence="10"/>
<evidence type="ECO:0000313" key="11">
    <source>
        <dbReference type="Proteomes" id="UP000638014"/>
    </source>
</evidence>
<organism evidence="10 11">
    <name type="scientific">Neiella litorisoli</name>
    <dbReference type="NCBI Taxonomy" id="2771431"/>
    <lineage>
        <taxon>Bacteria</taxon>
        <taxon>Pseudomonadati</taxon>
        <taxon>Pseudomonadota</taxon>
        <taxon>Gammaproteobacteria</taxon>
        <taxon>Alteromonadales</taxon>
        <taxon>Echinimonadaceae</taxon>
        <taxon>Neiella</taxon>
    </lineage>
</organism>
<feature type="transmembrane region" description="Helical" evidence="8">
    <location>
        <begin position="293"/>
        <end position="312"/>
    </location>
</feature>
<feature type="transmembrane region" description="Helical" evidence="8">
    <location>
        <begin position="174"/>
        <end position="197"/>
    </location>
</feature>
<evidence type="ECO:0000256" key="1">
    <source>
        <dbReference type="ARBA" id="ARBA00004651"/>
    </source>
</evidence>
<dbReference type="NCBIfam" id="TIGR03109">
    <property type="entry name" value="exosort_XrtA"/>
    <property type="match status" value="1"/>
</dbReference>
<dbReference type="GO" id="GO:0008233">
    <property type="term" value="F:peptidase activity"/>
    <property type="evidence" value="ECO:0007669"/>
    <property type="project" value="UniProtKB-KW"/>
</dbReference>
<dbReference type="InterPro" id="IPR014263">
    <property type="entry name" value="Methanolan_biosynth_EpsI"/>
</dbReference>
<evidence type="ECO:0000259" key="9">
    <source>
        <dbReference type="Pfam" id="PF11984"/>
    </source>
</evidence>
<dbReference type="InterPro" id="IPR013426">
    <property type="entry name" value="EpsH-like"/>
</dbReference>
<feature type="transmembrane region" description="Helical" evidence="8">
    <location>
        <begin position="209"/>
        <end position="236"/>
    </location>
</feature>
<feature type="domain" description="Methanolan biosynthesis EpsI" evidence="9">
    <location>
        <begin position="336"/>
        <end position="463"/>
    </location>
</feature>
<keyword evidence="2" id="KW-1003">Cell membrane</keyword>
<keyword evidence="3" id="KW-0645">Protease</keyword>
<evidence type="ECO:0000256" key="4">
    <source>
        <dbReference type="ARBA" id="ARBA00022692"/>
    </source>
</evidence>
<dbReference type="Pfam" id="PF11984">
    <property type="entry name" value="DUF3485"/>
    <property type="match status" value="1"/>
</dbReference>
<feature type="transmembrane region" description="Helical" evidence="8">
    <location>
        <begin position="69"/>
        <end position="88"/>
    </location>
</feature>
<evidence type="ECO:0000313" key="10">
    <source>
        <dbReference type="EMBL" id="MBD1390534.1"/>
    </source>
</evidence>
<sequence length="484" mass="54407">MMNASSNRTAIYIAFTIVTIWLLAFHQDLLSMAAVWQRSETFAHGYIIYPIAIWLIWRRRFLLQEANYQAAPIMAIPLFGCSLFWLAADVASVQVAAQLAAVVWLPLTLWMVLGHNFARICWFPCCYLLFAVPLGEELIPQLQLITADITVYLLGLTQIPVFREGLYISVPGGLFEVAVACSGIRYLISSIALGTLFAHLQFVSPLRQLGFVILSVLVPIVANGIRAYLIVLLAYMSDMQLATGVDHIIYGWFFFGIVMFILFWIGSFWRQAQADPPAKARKTGHYALNGKQYGILTIAALSLLLPAIYLSYIKNMTVPSYQVNSNSLGQSFEPGELSSWQPRFANADAYYQGVAANQAEIYLALYNSSRQDKELVNFNHKLFDDEIWTPEGSKIIHDQFGSYRVVRITRADSQKMDVLFWYQLSSVSSASQSRIKLQQAFDTLLARPNTGAAIVLAAPRNEHSLSELQQVRQTLLALPAIWHQ</sequence>
<dbReference type="Pfam" id="PF09721">
    <property type="entry name" value="Exosortase_EpsH"/>
    <property type="match status" value="1"/>
</dbReference>
<dbReference type="InterPro" id="IPR017540">
    <property type="entry name" value="Exosortase-1"/>
</dbReference>
<dbReference type="Proteomes" id="UP000638014">
    <property type="component" value="Unassembled WGS sequence"/>
</dbReference>
<keyword evidence="7 8" id="KW-0472">Membrane</keyword>
<feature type="transmembrane region" description="Helical" evidence="8">
    <location>
        <begin position="248"/>
        <end position="272"/>
    </location>
</feature>
<evidence type="ECO:0000256" key="6">
    <source>
        <dbReference type="ARBA" id="ARBA00022989"/>
    </source>
</evidence>
<dbReference type="InterPro" id="IPR026392">
    <property type="entry name" value="Exo/Archaeosortase_dom"/>
</dbReference>
<dbReference type="NCBIfam" id="TIGR02602">
    <property type="entry name" value="8TM_EpsH"/>
    <property type="match status" value="1"/>
</dbReference>
<dbReference type="EMBL" id="JACXAF010000019">
    <property type="protein sequence ID" value="MBD1390534.1"/>
    <property type="molecule type" value="Genomic_DNA"/>
</dbReference>
<accession>A0A8J6QJY0</accession>